<keyword evidence="1" id="KW-0812">Transmembrane</keyword>
<proteinExistence type="predicted"/>
<comment type="caution">
    <text evidence="2">The sequence shown here is derived from an EMBL/GenBank/DDBJ whole genome shotgun (WGS) entry which is preliminary data.</text>
</comment>
<keyword evidence="3" id="KW-1185">Reference proteome</keyword>
<gene>
    <name evidence="2" type="ORF">MB27_06215</name>
</gene>
<dbReference type="STRING" id="1869.MB27_06215"/>
<dbReference type="OrthoDB" id="3405267at2"/>
<organism evidence="2 3">
    <name type="scientific">Actinoplanes utahensis</name>
    <dbReference type="NCBI Taxonomy" id="1869"/>
    <lineage>
        <taxon>Bacteria</taxon>
        <taxon>Bacillati</taxon>
        <taxon>Actinomycetota</taxon>
        <taxon>Actinomycetes</taxon>
        <taxon>Micromonosporales</taxon>
        <taxon>Micromonosporaceae</taxon>
        <taxon>Actinoplanes</taxon>
    </lineage>
</organism>
<dbReference type="EMBL" id="JRTT01000006">
    <property type="protein sequence ID" value="KHD78087.1"/>
    <property type="molecule type" value="Genomic_DNA"/>
</dbReference>
<evidence type="ECO:0000313" key="2">
    <source>
        <dbReference type="EMBL" id="KHD78087.1"/>
    </source>
</evidence>
<feature type="transmembrane region" description="Helical" evidence="1">
    <location>
        <begin position="56"/>
        <end position="77"/>
    </location>
</feature>
<protein>
    <submittedName>
        <fullName evidence="2">Uncharacterized protein</fullName>
    </submittedName>
</protein>
<dbReference type="RefSeq" id="WP_043523157.1">
    <property type="nucleotide sequence ID" value="NZ_BAABKU010000004.1"/>
</dbReference>
<sequence>MQRRSLLVFAAVTVVATAVVTWSVADIRYDISLPRCVSGRRVSSCGGDDGWHGVSALVSALFMVPALFAPAASYLYLSSRLVRAAKARRRDELRAALRRRFAMTFLAAVALSLPVTLLVRAAL</sequence>
<evidence type="ECO:0000313" key="3">
    <source>
        <dbReference type="Proteomes" id="UP000054537"/>
    </source>
</evidence>
<accession>A0A0A6XDB2</accession>
<keyword evidence="1" id="KW-1133">Transmembrane helix</keyword>
<keyword evidence="1" id="KW-0472">Membrane</keyword>
<dbReference type="Proteomes" id="UP000054537">
    <property type="component" value="Unassembled WGS sequence"/>
</dbReference>
<evidence type="ECO:0000256" key="1">
    <source>
        <dbReference type="SAM" id="Phobius"/>
    </source>
</evidence>
<reference evidence="2 3" key="1">
    <citation type="submission" date="2014-10" db="EMBL/GenBank/DDBJ databases">
        <title>Draft genome sequence of Actinoplanes utahensis NRRL 12052.</title>
        <authorList>
            <person name="Velasco-Bucheli B."/>
            <person name="del Cerro C."/>
            <person name="Hormigo D."/>
            <person name="Garcia J.L."/>
            <person name="Acebal C."/>
            <person name="Arroyo M."/>
            <person name="de la Mata I."/>
        </authorList>
    </citation>
    <scope>NUCLEOTIDE SEQUENCE [LARGE SCALE GENOMIC DNA]</scope>
    <source>
        <strain evidence="2 3">NRRL 12052</strain>
    </source>
</reference>
<name>A0A0A6XDB2_ACTUT</name>
<feature type="transmembrane region" description="Helical" evidence="1">
    <location>
        <begin position="97"/>
        <end position="119"/>
    </location>
</feature>
<dbReference type="AlphaFoldDB" id="A0A0A6XDB2"/>